<proteinExistence type="predicted"/>
<dbReference type="InterPro" id="IPR029045">
    <property type="entry name" value="ClpP/crotonase-like_dom_sf"/>
</dbReference>
<organism evidence="1 2">
    <name type="scientific">Xanthobacter autotrophicus</name>
    <dbReference type="NCBI Taxonomy" id="280"/>
    <lineage>
        <taxon>Bacteria</taxon>
        <taxon>Pseudomonadati</taxon>
        <taxon>Pseudomonadota</taxon>
        <taxon>Alphaproteobacteria</taxon>
        <taxon>Hyphomicrobiales</taxon>
        <taxon>Xanthobacteraceae</taxon>
        <taxon>Xanthobacter</taxon>
    </lineage>
</organism>
<dbReference type="PANTHER" id="PTHR11941">
    <property type="entry name" value="ENOYL-COA HYDRATASE-RELATED"/>
    <property type="match status" value="1"/>
</dbReference>
<dbReference type="GO" id="GO:0006635">
    <property type="term" value="P:fatty acid beta-oxidation"/>
    <property type="evidence" value="ECO:0007669"/>
    <property type="project" value="TreeGrafter"/>
</dbReference>
<accession>A0A6C1KDW0</accession>
<comment type="caution">
    <text evidence="1">The sequence shown here is derived from an EMBL/GenBank/DDBJ whole genome shotgun (WGS) entry which is preliminary data.</text>
</comment>
<sequence length="154" mass="16038">MPAADDCRAALITGAGRGFCAGQDLAARALADQTPDLSASLEAHYNPLVRGIRALRKPVICAVNGRVAGAGASIAIACHIVLAARSAKFIPSSVRISLIPDSGGTLFPPRFIGDARARALMLLAEPLPAETATEWASSGRWWTALSYSILIRGS</sequence>
<dbReference type="Proteomes" id="UP000305131">
    <property type="component" value="Unassembled WGS sequence"/>
</dbReference>
<dbReference type="Pfam" id="PF00378">
    <property type="entry name" value="ECH_1"/>
    <property type="match status" value="1"/>
</dbReference>
<protein>
    <recommendedName>
        <fullName evidence="3">Enoyl-CoA hydratase/isomerase</fullName>
    </recommendedName>
</protein>
<gene>
    <name evidence="1" type="ORF">FBQ73_15310</name>
</gene>
<dbReference type="CDD" id="cd06558">
    <property type="entry name" value="crotonase-like"/>
    <property type="match status" value="1"/>
</dbReference>
<dbReference type="InterPro" id="IPR001753">
    <property type="entry name" value="Enoyl-CoA_hydra/iso"/>
</dbReference>
<reference evidence="1 2" key="1">
    <citation type="submission" date="2019-05" db="EMBL/GenBank/DDBJ databases">
        <authorList>
            <person name="Zhou X."/>
        </authorList>
    </citation>
    <scope>NUCLEOTIDE SEQUENCE [LARGE SCALE GENOMIC DNA]</scope>
    <source>
        <strain evidence="1 2">DSM 432</strain>
    </source>
</reference>
<dbReference type="EMBL" id="VAUP01000031">
    <property type="protein sequence ID" value="TLX42342.1"/>
    <property type="molecule type" value="Genomic_DNA"/>
</dbReference>
<name>A0A6C1KDW0_XANAU</name>
<dbReference type="Gene3D" id="3.90.226.10">
    <property type="entry name" value="2-enoyl-CoA Hydratase, Chain A, domain 1"/>
    <property type="match status" value="1"/>
</dbReference>
<evidence type="ECO:0000313" key="1">
    <source>
        <dbReference type="EMBL" id="TLX42342.1"/>
    </source>
</evidence>
<evidence type="ECO:0008006" key="3">
    <source>
        <dbReference type="Google" id="ProtNLM"/>
    </source>
</evidence>
<evidence type="ECO:0000313" key="2">
    <source>
        <dbReference type="Proteomes" id="UP000305131"/>
    </source>
</evidence>
<dbReference type="OrthoDB" id="9781757at2"/>
<dbReference type="SUPFAM" id="SSF52096">
    <property type="entry name" value="ClpP/crotonase"/>
    <property type="match status" value="1"/>
</dbReference>
<dbReference type="PANTHER" id="PTHR11941:SF133">
    <property type="entry name" value="1,2-EPOXYPHENYLACETYL-COA ISOMERASE"/>
    <property type="match status" value="1"/>
</dbReference>
<dbReference type="GO" id="GO:0003824">
    <property type="term" value="F:catalytic activity"/>
    <property type="evidence" value="ECO:0007669"/>
    <property type="project" value="UniProtKB-ARBA"/>
</dbReference>
<dbReference type="AlphaFoldDB" id="A0A6C1KDW0"/>